<dbReference type="Gene3D" id="3.40.140.80">
    <property type="match status" value="1"/>
</dbReference>
<dbReference type="Pfam" id="PF06230">
    <property type="entry name" value="LpxI_C"/>
    <property type="match status" value="1"/>
</dbReference>
<comment type="caution">
    <text evidence="3">The sequence shown here is derived from an EMBL/GenBank/DDBJ whole genome shotgun (WGS) entry which is preliminary data.</text>
</comment>
<dbReference type="InterPro" id="IPR010415">
    <property type="entry name" value="LpxI_C"/>
</dbReference>
<dbReference type="Gene3D" id="3.40.50.20">
    <property type="match status" value="1"/>
</dbReference>
<dbReference type="Pfam" id="PF17930">
    <property type="entry name" value="LpxI_N"/>
    <property type="match status" value="1"/>
</dbReference>
<gene>
    <name evidence="3" type="ORF">ACFSUD_07310</name>
</gene>
<evidence type="ECO:0000259" key="2">
    <source>
        <dbReference type="Pfam" id="PF17930"/>
    </source>
</evidence>
<feature type="domain" description="LpxI N-terminal" evidence="2">
    <location>
        <begin position="3"/>
        <end position="126"/>
    </location>
</feature>
<organism evidence="3 4">
    <name type="scientific">Sulfitobacter aestuarii</name>
    <dbReference type="NCBI Taxonomy" id="2161676"/>
    <lineage>
        <taxon>Bacteria</taxon>
        <taxon>Pseudomonadati</taxon>
        <taxon>Pseudomonadota</taxon>
        <taxon>Alphaproteobacteria</taxon>
        <taxon>Rhodobacterales</taxon>
        <taxon>Roseobacteraceae</taxon>
        <taxon>Sulfitobacter</taxon>
    </lineage>
</organism>
<sequence>MSLALIAGQGDLPAALAAAQAVPPLVCAYEGAAPEGLVPDLDFRLETLGSLLVELKARGVREVCLCGAISRPRLDPSRLDAATAPLVPLFQKALAAGDNGALLVIRQIFEEAGFILRGADTLLPDLLSLAGVLSKRQPDDQMRRDAVRGAAVLDGLAALDIGQCCVIGRAQVLGVETMGGTDHLLATLPAPARDSAAILCKGPKKGQIREIDLPTIGPGTIRAAHRAGLAGIVVAAGDVIILERDRCVALADEYGLVLWSRPGDGA</sequence>
<dbReference type="PANTHER" id="PTHR39962">
    <property type="entry name" value="BLL4848 PROTEIN"/>
    <property type="match status" value="1"/>
</dbReference>
<feature type="domain" description="LpxI C-terminal" evidence="1">
    <location>
        <begin position="130"/>
        <end position="259"/>
    </location>
</feature>
<dbReference type="RefSeq" id="WP_386372910.1">
    <property type="nucleotide sequence ID" value="NZ_JBHUMP010000004.1"/>
</dbReference>
<dbReference type="InterPro" id="IPR053174">
    <property type="entry name" value="LpxI"/>
</dbReference>
<name>A0ABW5U0C9_9RHOB</name>
<evidence type="ECO:0000259" key="1">
    <source>
        <dbReference type="Pfam" id="PF06230"/>
    </source>
</evidence>
<keyword evidence="4" id="KW-1185">Reference proteome</keyword>
<dbReference type="Proteomes" id="UP001597474">
    <property type="component" value="Unassembled WGS sequence"/>
</dbReference>
<evidence type="ECO:0000313" key="4">
    <source>
        <dbReference type="Proteomes" id="UP001597474"/>
    </source>
</evidence>
<proteinExistence type="predicted"/>
<evidence type="ECO:0000313" key="3">
    <source>
        <dbReference type="EMBL" id="MFD2739368.1"/>
    </source>
</evidence>
<accession>A0ABW5U0C9</accession>
<reference evidence="4" key="1">
    <citation type="journal article" date="2019" name="Int. J. Syst. Evol. Microbiol.">
        <title>The Global Catalogue of Microorganisms (GCM) 10K type strain sequencing project: providing services to taxonomists for standard genome sequencing and annotation.</title>
        <authorList>
            <consortium name="The Broad Institute Genomics Platform"/>
            <consortium name="The Broad Institute Genome Sequencing Center for Infectious Disease"/>
            <person name="Wu L."/>
            <person name="Ma J."/>
        </authorList>
    </citation>
    <scope>NUCLEOTIDE SEQUENCE [LARGE SCALE GENOMIC DNA]</scope>
    <source>
        <strain evidence="4">TISTR 2562</strain>
    </source>
</reference>
<protein>
    <submittedName>
        <fullName evidence="3">LpxI family protein</fullName>
    </submittedName>
</protein>
<dbReference type="EMBL" id="JBHUMP010000004">
    <property type="protein sequence ID" value="MFD2739368.1"/>
    <property type="molecule type" value="Genomic_DNA"/>
</dbReference>
<dbReference type="InterPro" id="IPR041255">
    <property type="entry name" value="LpxI_N"/>
</dbReference>
<dbReference type="InterPro" id="IPR043167">
    <property type="entry name" value="LpxI_C_sf"/>
</dbReference>
<dbReference type="PANTHER" id="PTHR39962:SF1">
    <property type="entry name" value="LPXI FAMILY PROTEIN"/>
    <property type="match status" value="1"/>
</dbReference>